<keyword evidence="7 10" id="KW-0238">DNA-binding</keyword>
<dbReference type="GO" id="GO:0008270">
    <property type="term" value="F:zinc ion binding"/>
    <property type="evidence" value="ECO:0007669"/>
    <property type="project" value="UniProtKB-KW"/>
</dbReference>
<keyword evidence="9 10" id="KW-0539">Nucleus</keyword>
<evidence type="ECO:0000256" key="8">
    <source>
        <dbReference type="ARBA" id="ARBA00023163"/>
    </source>
</evidence>
<keyword evidence="6" id="KW-0805">Transcription regulation</keyword>
<dbReference type="PRINTS" id="PR00053">
    <property type="entry name" value="FORKHEAD"/>
</dbReference>
<dbReference type="Gene3D" id="1.10.10.10">
    <property type="entry name" value="Winged helix-like DNA-binding domain superfamily/Winged helix DNA-binding domain"/>
    <property type="match status" value="1"/>
</dbReference>
<feature type="region of interest" description="Disordered" evidence="11">
    <location>
        <begin position="275"/>
        <end position="335"/>
    </location>
</feature>
<proteinExistence type="predicted"/>
<dbReference type="Gene3D" id="1.20.5.340">
    <property type="match status" value="1"/>
</dbReference>
<reference evidence="13 14" key="1">
    <citation type="journal article" date="2011" name="Genome Biol. Evol.">
        <title>Integration of the genetic map and genome assembly of fugu facilitates insights into distinct features of genome evolution in teleosts and mammals.</title>
        <authorList>
            <person name="Kai W."/>
            <person name="Kikuchi K."/>
            <person name="Tohari S."/>
            <person name="Chew A.K."/>
            <person name="Tay A."/>
            <person name="Fujiwara A."/>
            <person name="Hosoya S."/>
            <person name="Suetake H."/>
            <person name="Naruse K."/>
            <person name="Brenner S."/>
            <person name="Suzuki Y."/>
            <person name="Venkatesh B."/>
        </authorList>
    </citation>
    <scope>NUCLEOTIDE SEQUENCE [LARGE SCALE GENOMIC DNA]</scope>
</reference>
<evidence type="ECO:0000259" key="12">
    <source>
        <dbReference type="PROSITE" id="PS50039"/>
    </source>
</evidence>
<dbReference type="FunFam" id="1.20.5.340:FF:000005">
    <property type="entry name" value="Forkhead box P1, isoform CRA_f"/>
    <property type="match status" value="1"/>
</dbReference>
<dbReference type="FunFam" id="1.10.10.10:FF:000010">
    <property type="entry name" value="Forkhead box P2 isoform B"/>
    <property type="match status" value="1"/>
</dbReference>
<dbReference type="eggNOG" id="KOG4385">
    <property type="taxonomic scope" value="Eukaryota"/>
</dbReference>
<dbReference type="AlphaFoldDB" id="H2TZH0"/>
<evidence type="ECO:0000256" key="1">
    <source>
        <dbReference type="ARBA" id="ARBA00004123"/>
    </source>
</evidence>
<dbReference type="GO" id="GO:0001227">
    <property type="term" value="F:DNA-binding transcription repressor activity, RNA polymerase II-specific"/>
    <property type="evidence" value="ECO:0007669"/>
    <property type="project" value="TreeGrafter"/>
</dbReference>
<accession>H2TZH0</accession>
<dbReference type="Ensembl" id="ENSTRUT00000030196.3">
    <property type="protein sequence ID" value="ENSTRUP00000030079.3"/>
    <property type="gene ID" value="ENSTRUG00000011898.3"/>
</dbReference>
<reference evidence="13" key="3">
    <citation type="submission" date="2025-09" db="UniProtKB">
        <authorList>
            <consortium name="Ensembl"/>
        </authorList>
    </citation>
    <scope>IDENTIFICATION</scope>
</reference>
<dbReference type="SUPFAM" id="SSF46785">
    <property type="entry name" value="Winged helix' DNA-binding domain"/>
    <property type="match status" value="1"/>
</dbReference>
<comment type="subcellular location">
    <subcellularLocation>
        <location evidence="1 10">Nucleus</location>
    </subcellularLocation>
</comment>
<dbReference type="GeneTree" id="ENSGT00940000167980"/>
<feature type="region of interest" description="Disordered" evidence="11">
    <location>
        <begin position="1"/>
        <end position="70"/>
    </location>
</feature>
<evidence type="ECO:0000313" key="14">
    <source>
        <dbReference type="Proteomes" id="UP000005226"/>
    </source>
</evidence>
<keyword evidence="3" id="KW-0479">Metal-binding</keyword>
<keyword evidence="4" id="KW-0863">Zinc-finger</keyword>
<dbReference type="GO" id="GO:0005634">
    <property type="term" value="C:nucleus"/>
    <property type="evidence" value="ECO:0007669"/>
    <property type="project" value="UniProtKB-SubCell"/>
</dbReference>
<dbReference type="InterPro" id="IPR032354">
    <property type="entry name" value="FOXP-CC"/>
</dbReference>
<dbReference type="InterPro" id="IPR036236">
    <property type="entry name" value="Znf_C2H2_sf"/>
</dbReference>
<evidence type="ECO:0000256" key="3">
    <source>
        <dbReference type="ARBA" id="ARBA00022723"/>
    </source>
</evidence>
<feature type="DNA-binding region" description="Fork-head" evidence="10">
    <location>
        <begin position="354"/>
        <end position="417"/>
    </location>
</feature>
<keyword evidence="14" id="KW-1185">Reference proteome</keyword>
<evidence type="ECO:0000256" key="5">
    <source>
        <dbReference type="ARBA" id="ARBA00022833"/>
    </source>
</evidence>
<gene>
    <name evidence="13" type="primary">LOC101073057</name>
</gene>
<dbReference type="InterPro" id="IPR036388">
    <property type="entry name" value="WH-like_DNA-bd_sf"/>
</dbReference>
<dbReference type="Pfam" id="PF16159">
    <property type="entry name" value="FOXP-CC"/>
    <property type="match status" value="1"/>
</dbReference>
<evidence type="ECO:0000256" key="4">
    <source>
        <dbReference type="ARBA" id="ARBA00022771"/>
    </source>
</evidence>
<dbReference type="Proteomes" id="UP000005226">
    <property type="component" value="Chromosome 3"/>
</dbReference>
<evidence type="ECO:0000256" key="10">
    <source>
        <dbReference type="PROSITE-ProRule" id="PRU00089"/>
    </source>
</evidence>
<evidence type="ECO:0000256" key="7">
    <source>
        <dbReference type="ARBA" id="ARBA00023125"/>
    </source>
</evidence>
<dbReference type="InterPro" id="IPR050998">
    <property type="entry name" value="FOXP"/>
</dbReference>
<feature type="region of interest" description="Disordered" evidence="11">
    <location>
        <begin position="166"/>
        <end position="203"/>
    </location>
</feature>
<reference evidence="13" key="2">
    <citation type="submission" date="2025-08" db="UniProtKB">
        <authorList>
            <consortium name="Ensembl"/>
        </authorList>
    </citation>
    <scope>IDENTIFICATION</scope>
</reference>
<feature type="compositionally biased region" description="Polar residues" evidence="11">
    <location>
        <begin position="483"/>
        <end position="501"/>
    </location>
</feature>
<feature type="compositionally biased region" description="Basic and acidic residues" evidence="11">
    <location>
        <begin position="547"/>
        <end position="557"/>
    </location>
</feature>
<dbReference type="InterPro" id="IPR030456">
    <property type="entry name" value="TF_fork_head_CS_2"/>
</dbReference>
<evidence type="ECO:0000256" key="9">
    <source>
        <dbReference type="ARBA" id="ARBA00023242"/>
    </source>
</evidence>
<keyword evidence="8" id="KW-0804">Transcription</keyword>
<evidence type="ECO:0000256" key="6">
    <source>
        <dbReference type="ARBA" id="ARBA00023015"/>
    </source>
</evidence>
<organism evidence="13 14">
    <name type="scientific">Takifugu rubripes</name>
    <name type="common">Japanese pufferfish</name>
    <name type="synonym">Fugu rubripes</name>
    <dbReference type="NCBI Taxonomy" id="31033"/>
    <lineage>
        <taxon>Eukaryota</taxon>
        <taxon>Metazoa</taxon>
        <taxon>Chordata</taxon>
        <taxon>Craniata</taxon>
        <taxon>Vertebrata</taxon>
        <taxon>Euteleostomi</taxon>
        <taxon>Actinopterygii</taxon>
        <taxon>Neopterygii</taxon>
        <taxon>Teleostei</taxon>
        <taxon>Neoteleostei</taxon>
        <taxon>Acanthomorphata</taxon>
        <taxon>Eupercaria</taxon>
        <taxon>Tetraodontiformes</taxon>
        <taxon>Tetradontoidea</taxon>
        <taxon>Tetraodontidae</taxon>
        <taxon>Takifugu</taxon>
    </lineage>
</organism>
<keyword evidence="5" id="KW-0862">Zinc</keyword>
<feature type="compositionally biased region" description="Polar residues" evidence="11">
    <location>
        <begin position="7"/>
        <end position="25"/>
    </location>
</feature>
<protein>
    <submittedName>
        <fullName evidence="13">Forkhead box protein P1-B-like</fullName>
    </submittedName>
</protein>
<dbReference type="SMART" id="SM00339">
    <property type="entry name" value="FH"/>
    <property type="match status" value="1"/>
</dbReference>
<evidence type="ECO:0000313" key="13">
    <source>
        <dbReference type="Ensembl" id="ENSTRUP00000030079.3"/>
    </source>
</evidence>
<dbReference type="PROSITE" id="PS00658">
    <property type="entry name" value="FORK_HEAD_2"/>
    <property type="match status" value="1"/>
</dbReference>
<dbReference type="InterPro" id="IPR001766">
    <property type="entry name" value="Fork_head_dom"/>
</dbReference>
<dbReference type="PANTHER" id="PTHR45796:SF3">
    <property type="entry name" value="FORKHEAD BOX PROTEIN P1"/>
    <property type="match status" value="1"/>
</dbReference>
<name>H2TZH0_TAKRU</name>
<feature type="compositionally biased region" description="Polar residues" evidence="11">
    <location>
        <begin position="175"/>
        <end position="186"/>
    </location>
</feature>
<dbReference type="InterPro" id="IPR036390">
    <property type="entry name" value="WH_DNA-bd_sf"/>
</dbReference>
<dbReference type="Pfam" id="PF00250">
    <property type="entry name" value="Forkhead"/>
    <property type="match status" value="1"/>
</dbReference>
<dbReference type="PANTHER" id="PTHR45796">
    <property type="entry name" value="FORKHEAD BOX P, ISOFORM C"/>
    <property type="match status" value="1"/>
</dbReference>
<keyword evidence="2" id="KW-0678">Repressor</keyword>
<evidence type="ECO:0000256" key="2">
    <source>
        <dbReference type="ARBA" id="ARBA00022491"/>
    </source>
</evidence>
<feature type="region of interest" description="Disordered" evidence="11">
    <location>
        <begin position="483"/>
        <end position="557"/>
    </location>
</feature>
<feature type="compositionally biased region" description="Low complexity" evidence="11">
    <location>
        <begin position="52"/>
        <end position="70"/>
    </location>
</feature>
<dbReference type="GO" id="GO:0000978">
    <property type="term" value="F:RNA polymerase II cis-regulatory region sequence-specific DNA binding"/>
    <property type="evidence" value="ECO:0007669"/>
    <property type="project" value="TreeGrafter"/>
</dbReference>
<feature type="domain" description="Fork-head" evidence="12">
    <location>
        <begin position="354"/>
        <end position="417"/>
    </location>
</feature>
<feature type="compositionally biased region" description="Polar residues" evidence="11">
    <location>
        <begin position="296"/>
        <end position="325"/>
    </location>
</feature>
<sequence>MHESGSEPASHTFPANQSENGTNSENESRLRSSPTPPAEAPRVPVSLSMMTPPAEAPQQLQQTPQQQIPSPQQLQALLQQQKALMLHQQQIQEVFKNQQEQLSMQLLQQKNAGIVSQELTAQQIAIQQQLLQVQQQHLLNLQRQGLLSVLPASPIAAPGCENGSVLSAGGDARESSSQQCTINGTQPLPKKKDSGALDENTQNSHSLYGNGMCKWPGCETVFGDFQAFLKHLNSEHVLDDKSTAQCRVQMQVVQQLELQLKKDKERLQAMMAHLKSSEPKAAAQPATLPKGPPPMSVSQSATAPSTPLTPHSESPSVLTPSSMFTGTPVRRRYSRSVSQGTRGDLIIRSERVNAAAIFESPRNQLTLNEIYNWFTRNFAYFRRNAATWKNAVRHNLSLHKCFVRLENVKGAVWTVDEIEFHRRRPQKGAGAGSLLKNSQCRQSLAGSPLQSGGLDGYLSNPASIGGIPLHSLPHVLQEQMNGTLANGSGYQSDSSATQSPPQALIKEEQEDEEICDNYPYESAESMDEHGHSPDGNQDEGTGSPERPNLHFDRVPSL</sequence>
<evidence type="ECO:0000256" key="11">
    <source>
        <dbReference type="SAM" id="MobiDB-lite"/>
    </source>
</evidence>
<dbReference type="SUPFAM" id="SSF57667">
    <property type="entry name" value="beta-beta-alpha zinc fingers"/>
    <property type="match status" value="1"/>
</dbReference>
<dbReference type="PROSITE" id="PS50039">
    <property type="entry name" value="FORK_HEAD_3"/>
    <property type="match status" value="1"/>
</dbReference>